<dbReference type="Proteomes" id="UP000824596">
    <property type="component" value="Unassembled WGS sequence"/>
</dbReference>
<feature type="compositionally biased region" description="Basic and acidic residues" evidence="1">
    <location>
        <begin position="319"/>
        <end position="341"/>
    </location>
</feature>
<name>A0A9P8N571_9HYPO</name>
<gene>
    <name evidence="2" type="ORF">HRG_02873</name>
</gene>
<dbReference type="PANTHER" id="PTHR41729">
    <property type="entry name" value="GLUTAMYL-TRNA SYNTHETASE"/>
    <property type="match status" value="1"/>
</dbReference>
<accession>A0A9P8N571</accession>
<organism evidence="2 3">
    <name type="scientific">Hirsutella rhossiliensis</name>
    <dbReference type="NCBI Taxonomy" id="111463"/>
    <lineage>
        <taxon>Eukaryota</taxon>
        <taxon>Fungi</taxon>
        <taxon>Dikarya</taxon>
        <taxon>Ascomycota</taxon>
        <taxon>Pezizomycotina</taxon>
        <taxon>Sordariomycetes</taxon>
        <taxon>Hypocreomycetidae</taxon>
        <taxon>Hypocreales</taxon>
        <taxon>Ophiocordycipitaceae</taxon>
        <taxon>Hirsutella</taxon>
    </lineage>
</organism>
<dbReference type="EMBL" id="JAIZPD010000003">
    <property type="protein sequence ID" value="KAH0964857.1"/>
    <property type="molecule type" value="Genomic_DNA"/>
</dbReference>
<dbReference type="Pfam" id="PF13875">
    <property type="entry name" value="DUF4202"/>
    <property type="match status" value="1"/>
</dbReference>
<feature type="compositionally biased region" description="Acidic residues" evidence="1">
    <location>
        <begin position="342"/>
        <end position="368"/>
    </location>
</feature>
<dbReference type="GeneID" id="68352002"/>
<feature type="compositionally biased region" description="Basic and acidic residues" evidence="1">
    <location>
        <begin position="369"/>
        <end position="382"/>
    </location>
</feature>
<keyword evidence="3" id="KW-1185">Reference proteome</keyword>
<dbReference type="RefSeq" id="XP_044722370.1">
    <property type="nucleotide sequence ID" value="XM_044861344.1"/>
</dbReference>
<evidence type="ECO:0000313" key="2">
    <source>
        <dbReference type="EMBL" id="KAH0964857.1"/>
    </source>
</evidence>
<protein>
    <submittedName>
        <fullName evidence="2">Glutamyl-tRNA synthetase</fullName>
    </submittedName>
</protein>
<dbReference type="PANTHER" id="PTHR41729:SF1">
    <property type="entry name" value="GLUTAMYL-TRNA SYNTHETASE"/>
    <property type="match status" value="1"/>
</dbReference>
<reference evidence="2" key="1">
    <citation type="submission" date="2021-09" db="EMBL/GenBank/DDBJ databases">
        <title>A high-quality genome of the endoparasitic fungus Hirsutella rhossiliensis with a comparison of Hirsutella genomes reveals transposable elements contributing to genome size variation.</title>
        <authorList>
            <person name="Lin R."/>
            <person name="Jiao Y."/>
            <person name="Sun X."/>
            <person name="Ling J."/>
            <person name="Xie B."/>
            <person name="Cheng X."/>
        </authorList>
    </citation>
    <scope>NUCLEOTIDE SEQUENCE</scope>
    <source>
        <strain evidence="2">HR02</strain>
    </source>
</reference>
<dbReference type="OrthoDB" id="417697at2759"/>
<feature type="region of interest" description="Disordered" evidence="1">
    <location>
        <begin position="274"/>
        <end position="393"/>
    </location>
</feature>
<feature type="compositionally biased region" description="Gly residues" evidence="1">
    <location>
        <begin position="296"/>
        <end position="305"/>
    </location>
</feature>
<evidence type="ECO:0000313" key="3">
    <source>
        <dbReference type="Proteomes" id="UP000824596"/>
    </source>
</evidence>
<comment type="caution">
    <text evidence="2">The sequence shown here is derived from an EMBL/GenBank/DDBJ whole genome shotgun (WGS) entry which is preliminary data.</text>
</comment>
<evidence type="ECO:0000256" key="1">
    <source>
        <dbReference type="SAM" id="MobiDB-lite"/>
    </source>
</evidence>
<dbReference type="AlphaFoldDB" id="A0A9P8N571"/>
<sequence length="479" mass="51047">MPQPTPSTAMSLPPSYLQALDLIDSAHSQDPDTTTASAASSPVPRELHYARGMTTWLHARCPTASPELQLACRAQHFKRWQLPRSTYPMTRSGYLTWRAKQKAQAAANVALLLADPAIEPPIAPSSRDRVAALIRKDGLATDPDTQVLEDVACLVFLDDHFDDFEAKADMDEAKLITILRKTWAKMSEPGRELALAMRLSDKARSLIASVCVPASPEVPAPEVPAPGVSAPDAWDCRFSRGALADLFSILALQPLANFQASQRVVMMITEPPKAANSSVMTPGMVQGEGGAKDGGAEDGGPGAGEELGNVEAEVEEGEVEAKDEEREVEAKVEEGETRGEERDEEEEVDGPDEAEGEDVDDLEWADAEGPERSRVGAGKEGDSLALGDAVGSPSVEAAVYRRTVSATLSVPQTKSEKPPRIQAARGIAAAVSHAEATPVFHASRRETTCPAGNTPAAADEATGRVNRASLARVASKRMF</sequence>
<proteinExistence type="predicted"/>
<dbReference type="InterPro" id="IPR025255">
    <property type="entry name" value="DUF4202"/>
</dbReference>